<dbReference type="AlphaFoldDB" id="A0A9D4IAV1"/>
<proteinExistence type="predicted"/>
<dbReference type="Proteomes" id="UP000828390">
    <property type="component" value="Unassembled WGS sequence"/>
</dbReference>
<organism evidence="2 3">
    <name type="scientific">Dreissena polymorpha</name>
    <name type="common">Zebra mussel</name>
    <name type="synonym">Mytilus polymorpha</name>
    <dbReference type="NCBI Taxonomy" id="45954"/>
    <lineage>
        <taxon>Eukaryota</taxon>
        <taxon>Metazoa</taxon>
        <taxon>Spiralia</taxon>
        <taxon>Lophotrochozoa</taxon>
        <taxon>Mollusca</taxon>
        <taxon>Bivalvia</taxon>
        <taxon>Autobranchia</taxon>
        <taxon>Heteroconchia</taxon>
        <taxon>Euheterodonta</taxon>
        <taxon>Imparidentia</taxon>
        <taxon>Neoheterodontei</taxon>
        <taxon>Myida</taxon>
        <taxon>Dreissenoidea</taxon>
        <taxon>Dreissenidae</taxon>
        <taxon>Dreissena</taxon>
    </lineage>
</organism>
<evidence type="ECO:0000313" key="3">
    <source>
        <dbReference type="Proteomes" id="UP000828390"/>
    </source>
</evidence>
<dbReference type="EMBL" id="JAIWYP010000010">
    <property type="protein sequence ID" value="KAH3754584.1"/>
    <property type="molecule type" value="Genomic_DNA"/>
</dbReference>
<evidence type="ECO:0000256" key="1">
    <source>
        <dbReference type="SAM" id="MobiDB-lite"/>
    </source>
</evidence>
<protein>
    <submittedName>
        <fullName evidence="2">Uncharacterized protein</fullName>
    </submittedName>
</protein>
<feature type="compositionally biased region" description="Polar residues" evidence="1">
    <location>
        <begin position="8"/>
        <end position="22"/>
    </location>
</feature>
<accession>A0A9D4IAV1</accession>
<keyword evidence="3" id="KW-1185">Reference proteome</keyword>
<gene>
    <name evidence="2" type="ORF">DPMN_189262</name>
</gene>
<comment type="caution">
    <text evidence="2">The sequence shown here is derived from an EMBL/GenBank/DDBJ whole genome shotgun (WGS) entry which is preliminary data.</text>
</comment>
<reference evidence="2" key="2">
    <citation type="submission" date="2020-11" db="EMBL/GenBank/DDBJ databases">
        <authorList>
            <person name="McCartney M.A."/>
            <person name="Auch B."/>
            <person name="Kono T."/>
            <person name="Mallez S."/>
            <person name="Becker A."/>
            <person name="Gohl D.M."/>
            <person name="Silverstein K.A.T."/>
            <person name="Koren S."/>
            <person name="Bechman K.B."/>
            <person name="Herman A."/>
            <person name="Abrahante J.E."/>
            <person name="Garbe J."/>
        </authorList>
    </citation>
    <scope>NUCLEOTIDE SEQUENCE</scope>
    <source>
        <strain evidence="2">Duluth1</strain>
        <tissue evidence="2">Whole animal</tissue>
    </source>
</reference>
<feature type="region of interest" description="Disordered" evidence="1">
    <location>
        <begin position="1"/>
        <end position="22"/>
    </location>
</feature>
<sequence>MCHMPSDKLQTNQRVRSVNKEQSCPANETTNYCVTLQRSAKLLIRLSECTGWSGATLAAYGIQPIFA</sequence>
<evidence type="ECO:0000313" key="2">
    <source>
        <dbReference type="EMBL" id="KAH3754584.1"/>
    </source>
</evidence>
<name>A0A9D4IAV1_DREPO</name>
<reference evidence="2" key="1">
    <citation type="journal article" date="2019" name="bioRxiv">
        <title>The Genome of the Zebra Mussel, Dreissena polymorpha: A Resource for Invasive Species Research.</title>
        <authorList>
            <person name="McCartney M.A."/>
            <person name="Auch B."/>
            <person name="Kono T."/>
            <person name="Mallez S."/>
            <person name="Zhang Y."/>
            <person name="Obille A."/>
            <person name="Becker A."/>
            <person name="Abrahante J.E."/>
            <person name="Garbe J."/>
            <person name="Badalamenti J.P."/>
            <person name="Herman A."/>
            <person name="Mangelson H."/>
            <person name="Liachko I."/>
            <person name="Sullivan S."/>
            <person name="Sone E.D."/>
            <person name="Koren S."/>
            <person name="Silverstein K.A.T."/>
            <person name="Beckman K.B."/>
            <person name="Gohl D.M."/>
        </authorList>
    </citation>
    <scope>NUCLEOTIDE SEQUENCE</scope>
    <source>
        <strain evidence="2">Duluth1</strain>
        <tissue evidence="2">Whole animal</tissue>
    </source>
</reference>